<evidence type="ECO:0000313" key="2">
    <source>
        <dbReference type="EMBL" id="GGX41363.1"/>
    </source>
</evidence>
<keyword evidence="3" id="KW-1185">Reference proteome</keyword>
<dbReference type="GO" id="GO:0015074">
    <property type="term" value="P:DNA integration"/>
    <property type="evidence" value="ECO:0007669"/>
    <property type="project" value="InterPro"/>
</dbReference>
<feature type="domain" description="Integrase catalytic" evidence="1">
    <location>
        <begin position="111"/>
        <end position="273"/>
    </location>
</feature>
<organism evidence="2 3">
    <name type="scientific">Saccharospirillum salsuginis</name>
    <dbReference type="NCBI Taxonomy" id="418750"/>
    <lineage>
        <taxon>Bacteria</taxon>
        <taxon>Pseudomonadati</taxon>
        <taxon>Pseudomonadota</taxon>
        <taxon>Gammaproteobacteria</taxon>
        <taxon>Oceanospirillales</taxon>
        <taxon>Saccharospirillaceae</taxon>
        <taxon>Saccharospirillum</taxon>
    </lineage>
</organism>
<dbReference type="Proteomes" id="UP000626148">
    <property type="component" value="Unassembled WGS sequence"/>
</dbReference>
<dbReference type="Pfam" id="PF00665">
    <property type="entry name" value="rve"/>
    <property type="match status" value="1"/>
</dbReference>
<dbReference type="PANTHER" id="PTHR46889:SF4">
    <property type="entry name" value="TRANSPOSASE INSO FOR INSERTION SEQUENCE ELEMENT IS911B-RELATED"/>
    <property type="match status" value="1"/>
</dbReference>
<dbReference type="InterPro" id="IPR025948">
    <property type="entry name" value="HTH-like_dom"/>
</dbReference>
<reference evidence="2" key="1">
    <citation type="journal article" date="2014" name="Int. J. Syst. Evol. Microbiol.">
        <title>Complete genome sequence of Corynebacterium casei LMG S-19264T (=DSM 44701T), isolated from a smear-ripened cheese.</title>
        <authorList>
            <consortium name="US DOE Joint Genome Institute (JGI-PGF)"/>
            <person name="Walter F."/>
            <person name="Albersmeier A."/>
            <person name="Kalinowski J."/>
            <person name="Ruckert C."/>
        </authorList>
    </citation>
    <scope>NUCLEOTIDE SEQUENCE</scope>
    <source>
        <strain evidence="2">KCTC 22169</strain>
    </source>
</reference>
<dbReference type="InterPro" id="IPR012337">
    <property type="entry name" value="RNaseH-like_sf"/>
</dbReference>
<accession>A0A918K1F8</accession>
<dbReference type="InterPro" id="IPR048020">
    <property type="entry name" value="Transpos_IS3"/>
</dbReference>
<dbReference type="PROSITE" id="PS50994">
    <property type="entry name" value="INTEGRASE"/>
    <property type="match status" value="1"/>
</dbReference>
<dbReference type="InterPro" id="IPR036397">
    <property type="entry name" value="RNaseH_sf"/>
</dbReference>
<dbReference type="PANTHER" id="PTHR46889">
    <property type="entry name" value="TRANSPOSASE INSF FOR INSERTION SEQUENCE IS3B-RELATED"/>
    <property type="match status" value="1"/>
</dbReference>
<dbReference type="Pfam" id="PF13333">
    <property type="entry name" value="rve_2"/>
    <property type="match status" value="1"/>
</dbReference>
<reference evidence="2" key="2">
    <citation type="submission" date="2020-09" db="EMBL/GenBank/DDBJ databases">
        <authorList>
            <person name="Sun Q."/>
            <person name="Kim S."/>
        </authorList>
    </citation>
    <scope>NUCLEOTIDE SEQUENCE</scope>
    <source>
        <strain evidence="2">KCTC 22169</strain>
    </source>
</reference>
<dbReference type="GO" id="GO:0003676">
    <property type="term" value="F:nucleic acid binding"/>
    <property type="evidence" value="ECO:0007669"/>
    <property type="project" value="InterPro"/>
</dbReference>
<comment type="caution">
    <text evidence="2">The sequence shown here is derived from an EMBL/GenBank/DDBJ whole genome shotgun (WGS) entry which is preliminary data.</text>
</comment>
<name>A0A918K1F8_9GAMM</name>
<dbReference type="AlphaFoldDB" id="A0A918K1F8"/>
<dbReference type="Gene3D" id="3.30.420.10">
    <property type="entry name" value="Ribonuclease H-like superfamily/Ribonuclease H"/>
    <property type="match status" value="1"/>
</dbReference>
<evidence type="ECO:0000259" key="1">
    <source>
        <dbReference type="PROSITE" id="PS50994"/>
    </source>
</evidence>
<dbReference type="NCBIfam" id="NF033516">
    <property type="entry name" value="transpos_IS3"/>
    <property type="match status" value="1"/>
</dbReference>
<dbReference type="EMBL" id="BMXR01000001">
    <property type="protein sequence ID" value="GGX41363.1"/>
    <property type="molecule type" value="Genomic_DNA"/>
</dbReference>
<sequence length="273" mass="31549">MSEQYEVRELCDVFGISRSSYYYQRQARARIDADRIRLRARVKEIFSDSRQSAGSRTISAVLRHEGHEVGRFKARRLMAEANLTSKQPGHKYKKTGGEADVAPNHLNREFRVTGPNQVWCSDITYIWAGTCWLYLAVVMDLCGRRVVGWAMSRSPDSELTKRALTKAYESRCRPAGVMFHSDQGCQYTSLMFRQQLWKYQMKQSMSRRGNCWDNAPMERVFRSLKVEWVPTTGYASPEQAEADIPRYIGYYNHQRPHSSNGYLSPAEFELSVA</sequence>
<dbReference type="InterPro" id="IPR001584">
    <property type="entry name" value="Integrase_cat-core"/>
</dbReference>
<proteinExistence type="predicted"/>
<gene>
    <name evidence="2" type="ORF">GCM10007392_05330</name>
</gene>
<evidence type="ECO:0000313" key="3">
    <source>
        <dbReference type="Proteomes" id="UP000626148"/>
    </source>
</evidence>
<protein>
    <submittedName>
        <fullName evidence="2">Transposase</fullName>
    </submittedName>
</protein>
<dbReference type="SUPFAM" id="SSF53098">
    <property type="entry name" value="Ribonuclease H-like"/>
    <property type="match status" value="1"/>
</dbReference>
<dbReference type="InterPro" id="IPR050900">
    <property type="entry name" value="Transposase_IS3/IS150/IS904"/>
</dbReference>
<dbReference type="Pfam" id="PF13276">
    <property type="entry name" value="HTH_21"/>
    <property type="match status" value="1"/>
</dbReference>